<evidence type="ECO:0000313" key="2">
    <source>
        <dbReference type="Proteomes" id="UP001201980"/>
    </source>
</evidence>
<sequence length="119" mass="12944">MSSRIMVVDPCPTAAVGLLSTCLVRRVTELISTKNTHLHFVGTITLGCSDEAADFGDVEGPRLVQHASFLPREANNVEPGLNLEMDTWAEWQHGDEATQTSKLLRLRSFCSVTTVTSGV</sequence>
<protein>
    <submittedName>
        <fullName evidence="1">Uncharacterized protein</fullName>
    </submittedName>
</protein>
<evidence type="ECO:0000313" key="1">
    <source>
        <dbReference type="EMBL" id="KAJ2897701.1"/>
    </source>
</evidence>
<organism evidence="1 2">
    <name type="scientific">Zalerion maritima</name>
    <dbReference type="NCBI Taxonomy" id="339359"/>
    <lineage>
        <taxon>Eukaryota</taxon>
        <taxon>Fungi</taxon>
        <taxon>Dikarya</taxon>
        <taxon>Ascomycota</taxon>
        <taxon>Pezizomycotina</taxon>
        <taxon>Sordariomycetes</taxon>
        <taxon>Lulworthiomycetidae</taxon>
        <taxon>Lulworthiales</taxon>
        <taxon>Lulworthiaceae</taxon>
        <taxon>Zalerion</taxon>
    </lineage>
</organism>
<comment type="caution">
    <text evidence="1">The sequence shown here is derived from an EMBL/GenBank/DDBJ whole genome shotgun (WGS) entry which is preliminary data.</text>
</comment>
<reference evidence="1" key="1">
    <citation type="submission" date="2022-07" db="EMBL/GenBank/DDBJ databases">
        <title>Draft genome sequence of Zalerion maritima ATCC 34329, a (micro)plastics degrading marine fungus.</title>
        <authorList>
            <person name="Paco A."/>
            <person name="Goncalves M.F.M."/>
            <person name="Rocha-Santos T.A.P."/>
            <person name="Alves A."/>
        </authorList>
    </citation>
    <scope>NUCLEOTIDE SEQUENCE</scope>
    <source>
        <strain evidence="1">ATCC 34329</strain>
    </source>
</reference>
<proteinExistence type="predicted"/>
<dbReference type="AlphaFoldDB" id="A0AAD5RMH7"/>
<gene>
    <name evidence="1" type="ORF">MKZ38_004478</name>
</gene>
<accession>A0AAD5RMH7</accession>
<dbReference type="EMBL" id="JAKWBI020000260">
    <property type="protein sequence ID" value="KAJ2897701.1"/>
    <property type="molecule type" value="Genomic_DNA"/>
</dbReference>
<keyword evidence="2" id="KW-1185">Reference proteome</keyword>
<dbReference type="Proteomes" id="UP001201980">
    <property type="component" value="Unassembled WGS sequence"/>
</dbReference>
<name>A0AAD5RMH7_9PEZI</name>